<name>A0ABX0KUZ6_9NEIS</name>
<gene>
    <name evidence="2" type="ORF">HA050_16005</name>
</gene>
<feature type="signal peptide" evidence="1">
    <location>
        <begin position="1"/>
        <end position="23"/>
    </location>
</feature>
<evidence type="ECO:0000313" key="3">
    <source>
        <dbReference type="Proteomes" id="UP000712570"/>
    </source>
</evidence>
<evidence type="ECO:0000313" key="2">
    <source>
        <dbReference type="EMBL" id="NHQ87624.1"/>
    </source>
</evidence>
<comment type="caution">
    <text evidence="2">The sequence shown here is derived from an EMBL/GenBank/DDBJ whole genome shotgun (WGS) entry which is preliminary data.</text>
</comment>
<dbReference type="NCBIfam" id="TIGR02595">
    <property type="entry name" value="PEP_CTERM"/>
    <property type="match status" value="1"/>
</dbReference>
<dbReference type="RefSeq" id="WP_166828276.1">
    <property type="nucleotide sequence ID" value="NZ_JAAOLX010000008.1"/>
</dbReference>
<accession>A0ABX0KUZ6</accession>
<dbReference type="EMBL" id="JAAOLX010000008">
    <property type="protein sequence ID" value="NHQ87624.1"/>
    <property type="molecule type" value="Genomic_DNA"/>
</dbReference>
<keyword evidence="3" id="KW-1185">Reference proteome</keyword>
<feature type="chain" id="PRO_5046599879" evidence="1">
    <location>
        <begin position="24"/>
        <end position="215"/>
    </location>
</feature>
<reference evidence="2 3" key="1">
    <citation type="submission" date="2020-03" db="EMBL/GenBank/DDBJ databases">
        <title>Draft genome sequence of environmentally isolated violet-colored cultures.</title>
        <authorList>
            <person name="Wilson H.S."/>
        </authorList>
    </citation>
    <scope>NUCLEOTIDE SEQUENCE [LARGE SCALE GENOMIC DNA]</scope>
    <source>
        <strain evidence="2 3">HSC-16F04</strain>
    </source>
</reference>
<proteinExistence type="predicted"/>
<keyword evidence="1" id="KW-0732">Signal</keyword>
<evidence type="ECO:0000256" key="1">
    <source>
        <dbReference type="SAM" id="SignalP"/>
    </source>
</evidence>
<dbReference type="InterPro" id="IPR013424">
    <property type="entry name" value="Ice-binding_C"/>
</dbReference>
<dbReference type="Proteomes" id="UP000712570">
    <property type="component" value="Unassembled WGS sequence"/>
</dbReference>
<protein>
    <submittedName>
        <fullName evidence="2">PEP-CTERM sorting domain-containing protein</fullName>
    </submittedName>
</protein>
<sequence length="215" mass="23227">MRNQLKYITLGLLLSVLSFAASAGIISFNSRDLFNRQGDIHFNSNFDDFAEGFNYPGTPFSLGDITYLSEENLTIGRGTQYSIGNSQTVLSNEYFSPIKGEIASLTHYTLFGFDAALTHGLASIVLETNLSRYTFADLSLPDGNDGLGFNGFKTNQAGEYFTGFSFAALEYHALAGISNVALGTVSPVPEPENMALLLIGITAFIARRASKKAST</sequence>
<organism evidence="2 3">
    <name type="scientific">Iodobacter violaceini</name>
    <dbReference type="NCBI Taxonomy" id="3044271"/>
    <lineage>
        <taxon>Bacteria</taxon>
        <taxon>Pseudomonadati</taxon>
        <taxon>Pseudomonadota</taxon>
        <taxon>Betaproteobacteria</taxon>
        <taxon>Neisseriales</taxon>
        <taxon>Chitinibacteraceae</taxon>
        <taxon>Iodobacter</taxon>
    </lineage>
</organism>